<evidence type="ECO:0000256" key="1">
    <source>
        <dbReference type="SAM" id="MobiDB-lite"/>
    </source>
</evidence>
<evidence type="ECO:0000313" key="3">
    <source>
        <dbReference type="EMBL" id="MDT0630421.1"/>
    </source>
</evidence>
<feature type="region of interest" description="Disordered" evidence="1">
    <location>
        <begin position="52"/>
        <end position="72"/>
    </location>
</feature>
<comment type="caution">
    <text evidence="3">The sequence shown here is derived from an EMBL/GenBank/DDBJ whole genome shotgun (WGS) entry which is preliminary data.</text>
</comment>
<feature type="chain" id="PRO_5045371567" evidence="2">
    <location>
        <begin position="29"/>
        <end position="270"/>
    </location>
</feature>
<name>A0ABU3BMB3_9BACT</name>
<accession>A0ABU3BMB3</accession>
<organism evidence="3 4">
    <name type="scientific">Rubrivirga litoralis</name>
    <dbReference type="NCBI Taxonomy" id="3075598"/>
    <lineage>
        <taxon>Bacteria</taxon>
        <taxon>Pseudomonadati</taxon>
        <taxon>Rhodothermota</taxon>
        <taxon>Rhodothermia</taxon>
        <taxon>Rhodothermales</taxon>
        <taxon>Rubricoccaceae</taxon>
        <taxon>Rubrivirga</taxon>
    </lineage>
</organism>
<keyword evidence="2" id="KW-0732">Signal</keyword>
<dbReference type="EMBL" id="JAVRHT010000002">
    <property type="protein sequence ID" value="MDT0630421.1"/>
    <property type="molecule type" value="Genomic_DNA"/>
</dbReference>
<reference evidence="3 4" key="1">
    <citation type="submission" date="2023-09" db="EMBL/GenBank/DDBJ databases">
        <authorList>
            <person name="Rey-Velasco X."/>
        </authorList>
    </citation>
    <scope>NUCLEOTIDE SEQUENCE [LARGE SCALE GENOMIC DNA]</scope>
    <source>
        <strain evidence="3 4">F394</strain>
    </source>
</reference>
<proteinExistence type="predicted"/>
<sequence length="270" mass="28801">MPFSPPRPARASTVWAAALALAALPGCATMVDDAVADAISAPTADVRALGGADPMPGDPHASMTRLTRTQPGDRARADRLLAETRRSIARYRDVEDAVADGYRPFPPEPTPGLQIIHYIHQQRSAAEQDVINPDAPGALLYERDGRGGLRLLGAMYTAPADAPLAELDARVPLSVTQWHLHQNVCVPRPIWDEAAWARTLAGGEAAFGPESPTATPSACDQLGGRFLPTAFGWMAHLNVYADDPADVWNAMYGHDSHDGMDHGSGAHDAH</sequence>
<evidence type="ECO:0000313" key="4">
    <source>
        <dbReference type="Proteomes" id="UP001267426"/>
    </source>
</evidence>
<dbReference type="RefSeq" id="WP_311661513.1">
    <property type="nucleotide sequence ID" value="NZ_JAVRHT010000002.1"/>
</dbReference>
<evidence type="ECO:0000256" key="2">
    <source>
        <dbReference type="SAM" id="SignalP"/>
    </source>
</evidence>
<gene>
    <name evidence="3" type="ORF">RM540_01565</name>
</gene>
<keyword evidence="4" id="KW-1185">Reference proteome</keyword>
<protein>
    <submittedName>
        <fullName evidence="3">Uncharacterized protein</fullName>
    </submittedName>
</protein>
<feature type="signal peptide" evidence="2">
    <location>
        <begin position="1"/>
        <end position="28"/>
    </location>
</feature>
<dbReference type="Proteomes" id="UP001267426">
    <property type="component" value="Unassembled WGS sequence"/>
</dbReference>